<dbReference type="Proteomes" id="UP000247702">
    <property type="component" value="Unassembled WGS sequence"/>
</dbReference>
<evidence type="ECO:0000313" key="2">
    <source>
        <dbReference type="Proteomes" id="UP000247702"/>
    </source>
</evidence>
<accession>A0A2Z6RLN9</accession>
<keyword evidence="2" id="KW-1185">Reference proteome</keyword>
<dbReference type="EMBL" id="BEXD01002364">
    <property type="protein sequence ID" value="GBB98049.1"/>
    <property type="molecule type" value="Genomic_DNA"/>
</dbReference>
<organism evidence="1 2">
    <name type="scientific">Rhizophagus clarus</name>
    <dbReference type="NCBI Taxonomy" id="94130"/>
    <lineage>
        <taxon>Eukaryota</taxon>
        <taxon>Fungi</taxon>
        <taxon>Fungi incertae sedis</taxon>
        <taxon>Mucoromycota</taxon>
        <taxon>Glomeromycotina</taxon>
        <taxon>Glomeromycetes</taxon>
        <taxon>Glomerales</taxon>
        <taxon>Glomeraceae</taxon>
        <taxon>Rhizophagus</taxon>
    </lineage>
</organism>
<comment type="caution">
    <text evidence="1">The sequence shown here is derived from an EMBL/GenBank/DDBJ whole genome shotgun (WGS) entry which is preliminary data.</text>
</comment>
<evidence type="ECO:0000313" key="1">
    <source>
        <dbReference type="EMBL" id="GBB98049.1"/>
    </source>
</evidence>
<gene>
    <name evidence="1" type="ORF">RclHR1_31250001</name>
</gene>
<dbReference type="SUPFAM" id="SSF52540">
    <property type="entry name" value="P-loop containing nucleoside triphosphate hydrolases"/>
    <property type="match status" value="1"/>
</dbReference>
<protein>
    <submittedName>
        <fullName evidence="1">Uncharacterized protein</fullName>
    </submittedName>
</protein>
<dbReference type="AlphaFoldDB" id="A0A2Z6RLN9"/>
<name>A0A2Z6RLN9_9GLOM</name>
<reference evidence="1 2" key="1">
    <citation type="submission" date="2017-11" db="EMBL/GenBank/DDBJ databases">
        <title>The genome of Rhizophagus clarus HR1 reveals common genetic basis of auxotrophy among arbuscular mycorrhizal fungi.</title>
        <authorList>
            <person name="Kobayashi Y."/>
        </authorList>
    </citation>
    <scope>NUCLEOTIDE SEQUENCE [LARGE SCALE GENOMIC DNA]</scope>
    <source>
        <strain evidence="1 2">HR1</strain>
    </source>
</reference>
<dbReference type="InterPro" id="IPR027417">
    <property type="entry name" value="P-loop_NTPase"/>
</dbReference>
<proteinExistence type="predicted"/>
<dbReference type="Gene3D" id="3.40.50.300">
    <property type="entry name" value="P-loop containing nucleotide triphosphate hydrolases"/>
    <property type="match status" value="1"/>
</dbReference>
<sequence>MKFPIFCAVVRGPVSTDESEQSVRQSISHNIYSKKFFPKFIYLCYQETMFGVSADDNLPTVEEIKAESRDGVKNFLNERRAGLDLEDKYINILHDQRVNGDIFLALKYEMLEEVSELHSRPDRVIFANNTEYLLILVLFLSSNPPKKHIRVIVDQPASARKRPRENNFITTEGPLHPHHGSLMLYRNFFHEVESEFLNGQSYVIHGPYQSGKSTFLFYLRIKLMGESSNYAHFSMPQVQGDILKNKRQGFFNFISNALLKKRLSETETFGEINNLSKPLFILIDEFQFIFTDRELLNVAKHFFREISNAMNIHYIAVGTFRLMDLLKDDGELISPFNKASFYQMPLFTTQEMGELFDLYKLNFDEVGVLPDLRTRIIEESCGHPASFMILLKLFYHFRPTLNQWARVLQGNLERYMNGTHRKLKDEIEAMDGNERAYLCELTDYQQDHWSMELSDLTKLKDIDKKLFDIGILYIMDSNKVGFTSCIILRVCIDATFPTPSKRLSRDEVPRDPVDLLVLGLKHIDPRIITDKRAKNVHGPRERAIQASLFSIFNGLLPKPEMMCLMELKSSGKYLLDLMITDGDQNLTAYSLKCDVTSESKLKAAFEQAKVYANYFNMEIYLLDFFPDYHDLCSSPNDIEDIILISVKHNNECTRFVIQSPTHEIFERTVTINNN</sequence>